<name>H3GNC3_PHYRM</name>
<dbReference type="eggNOG" id="ENOG502RDJZ">
    <property type="taxonomic scope" value="Eukaryota"/>
</dbReference>
<reference evidence="1" key="2">
    <citation type="submission" date="2015-06" db="UniProtKB">
        <authorList>
            <consortium name="EnsemblProtists"/>
        </authorList>
    </citation>
    <scope>IDENTIFICATION</scope>
    <source>
        <strain evidence="1">Pr102</strain>
    </source>
</reference>
<accession>H3GNC3</accession>
<evidence type="ECO:0008006" key="3">
    <source>
        <dbReference type="Google" id="ProtNLM"/>
    </source>
</evidence>
<dbReference type="VEuPathDB" id="FungiDB:KRP23_12075"/>
<organism evidence="1 2">
    <name type="scientific">Phytophthora ramorum</name>
    <name type="common">Sudden oak death agent</name>
    <dbReference type="NCBI Taxonomy" id="164328"/>
    <lineage>
        <taxon>Eukaryota</taxon>
        <taxon>Sar</taxon>
        <taxon>Stramenopiles</taxon>
        <taxon>Oomycota</taxon>
        <taxon>Peronosporomycetes</taxon>
        <taxon>Peronosporales</taxon>
        <taxon>Peronosporaceae</taxon>
        <taxon>Phytophthora</taxon>
    </lineage>
</organism>
<reference evidence="2" key="1">
    <citation type="journal article" date="2006" name="Science">
        <title>Phytophthora genome sequences uncover evolutionary origins and mechanisms of pathogenesis.</title>
        <authorList>
            <person name="Tyler B.M."/>
            <person name="Tripathy S."/>
            <person name="Zhang X."/>
            <person name="Dehal P."/>
            <person name="Jiang R.H."/>
            <person name="Aerts A."/>
            <person name="Arredondo F.D."/>
            <person name="Baxter L."/>
            <person name="Bensasson D."/>
            <person name="Beynon J.L."/>
            <person name="Chapman J."/>
            <person name="Damasceno C.M."/>
            <person name="Dorrance A.E."/>
            <person name="Dou D."/>
            <person name="Dickerman A.W."/>
            <person name="Dubchak I.L."/>
            <person name="Garbelotto M."/>
            <person name="Gijzen M."/>
            <person name="Gordon S.G."/>
            <person name="Govers F."/>
            <person name="Grunwald N.J."/>
            <person name="Huang W."/>
            <person name="Ivors K.L."/>
            <person name="Jones R.W."/>
            <person name="Kamoun S."/>
            <person name="Krampis K."/>
            <person name="Lamour K.H."/>
            <person name="Lee M.K."/>
            <person name="McDonald W.H."/>
            <person name="Medina M."/>
            <person name="Meijer H.J."/>
            <person name="Nordberg E.K."/>
            <person name="Maclean D.J."/>
            <person name="Ospina-Giraldo M.D."/>
            <person name="Morris P.F."/>
            <person name="Phuntumart V."/>
            <person name="Putnam N.H."/>
            <person name="Rash S."/>
            <person name="Rose J.K."/>
            <person name="Sakihama Y."/>
            <person name="Salamov A.A."/>
            <person name="Savidor A."/>
            <person name="Scheuring C.F."/>
            <person name="Smith B.M."/>
            <person name="Sobral B.W."/>
            <person name="Terry A."/>
            <person name="Torto-Alalibo T.A."/>
            <person name="Win J."/>
            <person name="Xu Z."/>
            <person name="Zhang H."/>
            <person name="Grigoriev I.V."/>
            <person name="Rokhsar D.S."/>
            <person name="Boore J.L."/>
        </authorList>
    </citation>
    <scope>NUCLEOTIDE SEQUENCE [LARGE SCALE GENOMIC DNA]</scope>
    <source>
        <strain evidence="2">Pr102</strain>
    </source>
</reference>
<dbReference type="InParanoid" id="H3GNC3"/>
<dbReference type="OMA" id="MDASHRT"/>
<dbReference type="HOGENOM" id="CLU_050155_1_0_1"/>
<dbReference type="EnsemblProtists" id="Phyra78090">
    <property type="protein sequence ID" value="Phyra78090"/>
    <property type="gene ID" value="Phyra78090"/>
</dbReference>
<dbReference type="EMBL" id="DS566026">
    <property type="status" value="NOT_ANNOTATED_CDS"/>
    <property type="molecule type" value="Genomic_DNA"/>
</dbReference>
<sequence>MRLKSELQTYCLATETLQAQLSHANARQQTLIDCKVCFADAVRVGIIMSRRLNFDDNTAIFDILESKVGARCAELNKIAREAHLPVQGGATERVTVCREDGKDAAVEFHHVRLLPFGEDTTAKTLWEIVELGGLVTDRHFRVARRSDDMVAMASRFTVPSDSSSTVSVDVRAVAKRFATPMGMVILVESLSEWSVEHATAGDWKQSTEETGWVVVHEVPRRRDATPPACQLRTTMKLRPNAPSVGNCRSARSSFTGGVGDVVIPSFRDIMNSHHQSVENFLMDASHRTVAA</sequence>
<protein>
    <recommendedName>
        <fullName evidence="3">START domain-containing protein</fullName>
    </recommendedName>
</protein>
<dbReference type="Proteomes" id="UP000005238">
    <property type="component" value="Unassembled WGS sequence"/>
</dbReference>
<evidence type="ECO:0000313" key="2">
    <source>
        <dbReference type="Proteomes" id="UP000005238"/>
    </source>
</evidence>
<dbReference type="AlphaFoldDB" id="H3GNC3"/>
<dbReference type="VEuPathDB" id="FungiDB:KRP22_9027"/>
<evidence type="ECO:0000313" key="1">
    <source>
        <dbReference type="EnsemblProtists" id="Phyra78090"/>
    </source>
</evidence>
<keyword evidence="2" id="KW-1185">Reference proteome</keyword>
<proteinExistence type="predicted"/>